<proteinExistence type="inferred from homology"/>
<dbReference type="CDD" id="cd02553">
    <property type="entry name" value="PseudoU_synth_RsuA"/>
    <property type="match status" value="1"/>
</dbReference>
<dbReference type="EC" id="5.4.99.-" evidence="5"/>
<dbReference type="Pfam" id="PF00849">
    <property type="entry name" value="PseudoU_synth_2"/>
    <property type="match status" value="1"/>
</dbReference>
<dbReference type="GO" id="GO:0120159">
    <property type="term" value="F:rRNA pseudouridine synthase activity"/>
    <property type="evidence" value="ECO:0007669"/>
    <property type="project" value="UniProtKB-ARBA"/>
</dbReference>
<dbReference type="PANTHER" id="PTHR47683">
    <property type="entry name" value="PSEUDOURIDINE SYNTHASE FAMILY PROTEIN-RELATED"/>
    <property type="match status" value="1"/>
</dbReference>
<dbReference type="PANTHER" id="PTHR47683:SF4">
    <property type="entry name" value="PSEUDOURIDINE SYNTHASE"/>
    <property type="match status" value="1"/>
</dbReference>
<evidence type="ECO:0000259" key="6">
    <source>
        <dbReference type="SMART" id="SM00363"/>
    </source>
</evidence>
<dbReference type="InterPro" id="IPR018496">
    <property type="entry name" value="PsdUridine_synth_RsuA/RluB_CS"/>
</dbReference>
<sequence length="248" mass="28130">MKEIRLDKYLTEMGEGTRSQIKEMARKGRITVDGIPEKKSERKIIPDQNTIAVDGRNISYAEFEYYMLCKPQGVVSATEDNRYQTVIDLIADRKRGDLFPVGRLDIDTEGLLLITNDGDLAHQLLSPKKHVDKVYYAKIEGEIPADAKKRMEEGVVLENGILTMPACLEILEYGNPSSILLTIREGKFHQVKRMFEALGCSVVYLKRLSMGSLKLDENLQPGDYRPLTAEEVDLLKRHGKEEKTKDAQ</sequence>
<protein>
    <recommendedName>
        <fullName evidence="5">Pseudouridine synthase</fullName>
        <ecNumber evidence="5">5.4.99.-</ecNumber>
    </recommendedName>
</protein>
<dbReference type="PROSITE" id="PS50889">
    <property type="entry name" value="S4"/>
    <property type="match status" value="1"/>
</dbReference>
<dbReference type="SUPFAM" id="SSF55174">
    <property type="entry name" value="Alpha-L RNA-binding motif"/>
    <property type="match status" value="1"/>
</dbReference>
<evidence type="ECO:0000256" key="3">
    <source>
        <dbReference type="ARBA" id="ARBA00023235"/>
    </source>
</evidence>
<evidence type="ECO:0000256" key="5">
    <source>
        <dbReference type="RuleBase" id="RU003887"/>
    </source>
</evidence>
<dbReference type="EMBL" id="BRPJ01000025">
    <property type="protein sequence ID" value="GLB29261.1"/>
    <property type="molecule type" value="Genomic_DNA"/>
</dbReference>
<dbReference type="EMBL" id="QOHO01000072">
    <property type="protein sequence ID" value="RFZ76810.1"/>
    <property type="molecule type" value="Genomic_DNA"/>
</dbReference>
<dbReference type="InterPro" id="IPR042092">
    <property type="entry name" value="PsdUridine_s_RsuA/RluB/E/F_cat"/>
</dbReference>
<evidence type="ECO:0000313" key="7">
    <source>
        <dbReference type="EMBL" id="GLB29261.1"/>
    </source>
</evidence>
<name>A0A3E2N754_9FIRM</name>
<dbReference type="InterPro" id="IPR050343">
    <property type="entry name" value="RsuA_PseudoU_synthase"/>
</dbReference>
<reference evidence="8 9" key="1">
    <citation type="submission" date="2018-07" db="EMBL/GenBank/DDBJ databases">
        <title>New species, Clostridium PI-S10-A1B.</title>
        <authorList>
            <person name="Krishna G."/>
            <person name="Summeta K."/>
            <person name="Shikha S."/>
            <person name="Prabhu P.B."/>
            <person name="Suresh K."/>
        </authorList>
    </citation>
    <scope>NUCLEOTIDE SEQUENCE [LARGE SCALE GENOMIC DNA]</scope>
    <source>
        <strain evidence="8 9">PI-S10-A1B</strain>
    </source>
</reference>
<comment type="similarity">
    <text evidence="1 5">Belongs to the pseudouridine synthase RsuA family.</text>
</comment>
<evidence type="ECO:0000256" key="1">
    <source>
        <dbReference type="ARBA" id="ARBA00008348"/>
    </source>
</evidence>
<reference evidence="7 10" key="2">
    <citation type="journal article" date="2024" name="Int. J. Syst. Evol. Microbiol.">
        <title>Lacrimispora brassicae sp. nov. isolated from fermented cabbage, and proposal of Clostridium indicum Gundawar et al. 2019 and Clostridium methoxybenzovorans Mechichi et al. 1999 as heterotypic synonyms of Lacrimispora amygdalina (Parshina et al. 2003) Haas and Blanchard 2020 and Lacrimispora indolis (McClung and McCoy 1957) Haas and Blanchard 2020, respectively.</title>
        <authorList>
            <person name="Kobayashi H."/>
            <person name="Tanizawa Y."/>
            <person name="Sakamoto M."/>
            <person name="Ohkuma M."/>
            <person name="Tohno M."/>
        </authorList>
    </citation>
    <scope>NUCLEOTIDE SEQUENCE [LARGE SCALE GENOMIC DNA]</scope>
    <source>
        <strain evidence="7 10">DSM 12857</strain>
    </source>
</reference>
<evidence type="ECO:0000313" key="9">
    <source>
        <dbReference type="Proteomes" id="UP000260680"/>
    </source>
</evidence>
<dbReference type="GO" id="GO:0005829">
    <property type="term" value="C:cytosol"/>
    <property type="evidence" value="ECO:0007669"/>
    <property type="project" value="UniProtKB-ARBA"/>
</dbReference>
<organism evidence="8 9">
    <name type="scientific">Lacrimispora amygdalina</name>
    <dbReference type="NCBI Taxonomy" id="253257"/>
    <lineage>
        <taxon>Bacteria</taxon>
        <taxon>Bacillati</taxon>
        <taxon>Bacillota</taxon>
        <taxon>Clostridia</taxon>
        <taxon>Lachnospirales</taxon>
        <taxon>Lachnospiraceae</taxon>
        <taxon>Lacrimispora</taxon>
    </lineage>
</organism>
<dbReference type="PROSITE" id="PS01149">
    <property type="entry name" value="PSI_RSU"/>
    <property type="match status" value="1"/>
</dbReference>
<dbReference type="GO" id="GO:0003723">
    <property type="term" value="F:RNA binding"/>
    <property type="evidence" value="ECO:0007669"/>
    <property type="project" value="UniProtKB-KW"/>
</dbReference>
<evidence type="ECO:0000256" key="4">
    <source>
        <dbReference type="PROSITE-ProRule" id="PRU00182"/>
    </source>
</evidence>
<dbReference type="Gene3D" id="3.30.70.580">
    <property type="entry name" value="Pseudouridine synthase I, catalytic domain, N-terminal subdomain"/>
    <property type="match status" value="1"/>
</dbReference>
<dbReference type="CDD" id="cd00165">
    <property type="entry name" value="S4"/>
    <property type="match status" value="1"/>
</dbReference>
<keyword evidence="3 5" id="KW-0413">Isomerase</keyword>
<evidence type="ECO:0000313" key="8">
    <source>
        <dbReference type="EMBL" id="RFZ76810.1"/>
    </source>
</evidence>
<evidence type="ECO:0000313" key="10">
    <source>
        <dbReference type="Proteomes" id="UP001419084"/>
    </source>
</evidence>
<dbReference type="OrthoDB" id="9807213at2"/>
<keyword evidence="2 4" id="KW-0694">RNA-binding</keyword>
<dbReference type="Gene3D" id="3.10.290.10">
    <property type="entry name" value="RNA-binding S4 domain"/>
    <property type="match status" value="1"/>
</dbReference>
<dbReference type="InterPro" id="IPR036986">
    <property type="entry name" value="S4_RNA-bd_sf"/>
</dbReference>
<dbReference type="Proteomes" id="UP000260680">
    <property type="component" value="Unassembled WGS sequence"/>
</dbReference>
<dbReference type="InterPro" id="IPR020103">
    <property type="entry name" value="PsdUridine_synth_cat_dom_sf"/>
</dbReference>
<accession>A0A3E2N754</accession>
<dbReference type="AlphaFoldDB" id="A0A3E2N754"/>
<gene>
    <name evidence="8" type="ORF">DS742_21330</name>
    <name evidence="7" type="ORF">LAD12857_11840</name>
</gene>
<dbReference type="SUPFAM" id="SSF55120">
    <property type="entry name" value="Pseudouridine synthase"/>
    <property type="match status" value="1"/>
</dbReference>
<dbReference type="InterPro" id="IPR020094">
    <property type="entry name" value="TruA/RsuA/RluB/E/F_N"/>
</dbReference>
<dbReference type="FunFam" id="3.30.70.1560:FF:000001">
    <property type="entry name" value="Pseudouridine synthase"/>
    <property type="match status" value="1"/>
</dbReference>
<dbReference type="InterPro" id="IPR006145">
    <property type="entry name" value="PsdUridine_synth_RsuA/RluA"/>
</dbReference>
<dbReference type="GO" id="GO:0000455">
    <property type="term" value="P:enzyme-directed rRNA pseudouridine synthesis"/>
    <property type="evidence" value="ECO:0007669"/>
    <property type="project" value="UniProtKB-ARBA"/>
</dbReference>
<dbReference type="Proteomes" id="UP001419084">
    <property type="component" value="Unassembled WGS sequence"/>
</dbReference>
<comment type="caution">
    <text evidence="8">The sequence shown here is derived from an EMBL/GenBank/DDBJ whole genome shotgun (WGS) entry which is preliminary data.</text>
</comment>
<evidence type="ECO:0000256" key="2">
    <source>
        <dbReference type="ARBA" id="ARBA00022884"/>
    </source>
</evidence>
<dbReference type="SMART" id="SM00363">
    <property type="entry name" value="S4"/>
    <property type="match status" value="1"/>
</dbReference>
<feature type="domain" description="RNA-binding S4" evidence="6">
    <location>
        <begin position="4"/>
        <end position="62"/>
    </location>
</feature>
<dbReference type="InterPro" id="IPR002942">
    <property type="entry name" value="S4_RNA-bd"/>
</dbReference>
<dbReference type="Gene3D" id="3.30.70.1560">
    <property type="entry name" value="Alpha-L RNA-binding motif"/>
    <property type="match status" value="1"/>
</dbReference>
<dbReference type="Pfam" id="PF01479">
    <property type="entry name" value="S4"/>
    <property type="match status" value="1"/>
</dbReference>
<dbReference type="RefSeq" id="WP_117418994.1">
    <property type="nucleotide sequence ID" value="NZ_BRPJ01000025.1"/>
</dbReference>
<keyword evidence="10" id="KW-1185">Reference proteome</keyword>
<dbReference type="NCBIfam" id="TIGR00093">
    <property type="entry name" value="pseudouridine synthase"/>
    <property type="match status" value="1"/>
</dbReference>
<dbReference type="InterPro" id="IPR000748">
    <property type="entry name" value="PsdUridine_synth_RsuA/RluB/E/F"/>
</dbReference>